<dbReference type="InterPro" id="IPR056884">
    <property type="entry name" value="NPHP3-like_N"/>
</dbReference>
<proteinExistence type="predicted"/>
<dbReference type="GeneID" id="85322500"/>
<evidence type="ECO:0000313" key="4">
    <source>
        <dbReference type="EMBL" id="KAK0734531.1"/>
    </source>
</evidence>
<keyword evidence="2" id="KW-0732">Signal</keyword>
<evidence type="ECO:0000259" key="3">
    <source>
        <dbReference type="Pfam" id="PF24883"/>
    </source>
</evidence>
<evidence type="ECO:0000313" key="5">
    <source>
        <dbReference type="Proteomes" id="UP001172101"/>
    </source>
</evidence>
<comment type="caution">
    <text evidence="4">The sequence shown here is derived from an EMBL/GenBank/DDBJ whole genome shotgun (WGS) entry which is preliminary data.</text>
</comment>
<keyword evidence="1" id="KW-0677">Repeat</keyword>
<feature type="signal peptide" evidence="2">
    <location>
        <begin position="1"/>
        <end position="20"/>
    </location>
</feature>
<dbReference type="Pfam" id="PF24883">
    <property type="entry name" value="NPHP3_N"/>
    <property type="match status" value="1"/>
</dbReference>
<organism evidence="4 5">
    <name type="scientific">Lasiosphaeria miniovina</name>
    <dbReference type="NCBI Taxonomy" id="1954250"/>
    <lineage>
        <taxon>Eukaryota</taxon>
        <taxon>Fungi</taxon>
        <taxon>Dikarya</taxon>
        <taxon>Ascomycota</taxon>
        <taxon>Pezizomycotina</taxon>
        <taxon>Sordariomycetes</taxon>
        <taxon>Sordariomycetidae</taxon>
        <taxon>Sordariales</taxon>
        <taxon>Lasiosphaeriaceae</taxon>
        <taxon>Lasiosphaeria</taxon>
    </lineage>
</organism>
<sequence>MDHFTAFSLASSVLSFVTFAGTLVKDGMKIHESGGLEENATLESNLLEESDKVAADLLALLGKMKGPTGGGLRARAEMEKIVLLAKQHDDKLGDLMENVDELKSLYSRLKPLSEDTIRGIQSILDVIDRACADRVLSALKYDTMMERSTWVRDDPFAIQRDVDYGNAINWIFERGRKQLTRWSVERGSRLKMVNFSFSMLTGGLQERFDGLYRTLLYQLLSDDPELISKVLKGPWGRASSTKRDVNITMEEKVQALTDIFGGNASADVSLCIFMDGLDELKEVQVGDMMDLVNQLSAWAAPTERGVKICSQTGWIGPS</sequence>
<name>A0AA40BHW8_9PEZI</name>
<feature type="chain" id="PRO_5041248809" description="Nephrocystin 3-like N-terminal domain-containing protein" evidence="2">
    <location>
        <begin position="21"/>
        <end position="318"/>
    </location>
</feature>
<dbReference type="AlphaFoldDB" id="A0AA40BHW8"/>
<gene>
    <name evidence="4" type="ORF">B0T26DRAFT_670818</name>
</gene>
<reference evidence="4" key="1">
    <citation type="submission" date="2023-06" db="EMBL/GenBank/DDBJ databases">
        <title>Genome-scale phylogeny and comparative genomics of the fungal order Sordariales.</title>
        <authorList>
            <consortium name="Lawrence Berkeley National Laboratory"/>
            <person name="Hensen N."/>
            <person name="Bonometti L."/>
            <person name="Westerberg I."/>
            <person name="Brannstrom I.O."/>
            <person name="Guillou S."/>
            <person name="Cros-Aarteil S."/>
            <person name="Calhoun S."/>
            <person name="Haridas S."/>
            <person name="Kuo A."/>
            <person name="Mondo S."/>
            <person name="Pangilinan J."/>
            <person name="Riley R."/>
            <person name="LaButti K."/>
            <person name="Andreopoulos B."/>
            <person name="Lipzen A."/>
            <person name="Chen C."/>
            <person name="Yanf M."/>
            <person name="Daum C."/>
            <person name="Ng V."/>
            <person name="Clum A."/>
            <person name="Steindorff A."/>
            <person name="Ohm R."/>
            <person name="Martin F."/>
            <person name="Silar P."/>
            <person name="Natvig D."/>
            <person name="Lalanne C."/>
            <person name="Gautier V."/>
            <person name="Ament-velasquez S.L."/>
            <person name="Kruys A."/>
            <person name="Hutchinson M.I."/>
            <person name="Powell A.J."/>
            <person name="Barry K."/>
            <person name="Miller A.N."/>
            <person name="Grigoriev I.V."/>
            <person name="Debuchy R."/>
            <person name="Gladieux P."/>
            <person name="Thoren M.H."/>
            <person name="Johannesson H."/>
        </authorList>
    </citation>
    <scope>NUCLEOTIDE SEQUENCE</scope>
    <source>
        <strain evidence="4">SMH2392-1A</strain>
    </source>
</reference>
<accession>A0AA40BHW8</accession>
<evidence type="ECO:0000256" key="2">
    <source>
        <dbReference type="SAM" id="SignalP"/>
    </source>
</evidence>
<protein>
    <recommendedName>
        <fullName evidence="3">Nephrocystin 3-like N-terminal domain-containing protein</fullName>
    </recommendedName>
</protein>
<dbReference type="EMBL" id="JAUIRO010000001">
    <property type="protein sequence ID" value="KAK0734531.1"/>
    <property type="molecule type" value="Genomic_DNA"/>
</dbReference>
<dbReference type="RefSeq" id="XP_060303408.1">
    <property type="nucleotide sequence ID" value="XM_060439230.1"/>
</dbReference>
<dbReference type="Proteomes" id="UP001172101">
    <property type="component" value="Unassembled WGS sequence"/>
</dbReference>
<feature type="domain" description="Nephrocystin 3-like N-terminal" evidence="3">
    <location>
        <begin position="205"/>
        <end position="300"/>
    </location>
</feature>
<keyword evidence="5" id="KW-1185">Reference proteome</keyword>
<evidence type="ECO:0000256" key="1">
    <source>
        <dbReference type="ARBA" id="ARBA00022737"/>
    </source>
</evidence>